<organism evidence="3 4">
    <name type="scientific">Acaryochloris thomasi RCC1774</name>
    <dbReference type="NCBI Taxonomy" id="1764569"/>
    <lineage>
        <taxon>Bacteria</taxon>
        <taxon>Bacillati</taxon>
        <taxon>Cyanobacteriota</taxon>
        <taxon>Cyanophyceae</taxon>
        <taxon>Acaryochloridales</taxon>
        <taxon>Acaryochloridaceae</taxon>
        <taxon>Acaryochloris</taxon>
        <taxon>Acaryochloris thomasi</taxon>
    </lineage>
</organism>
<evidence type="ECO:0000313" key="4">
    <source>
        <dbReference type="Proteomes" id="UP000248857"/>
    </source>
</evidence>
<dbReference type="AlphaFoldDB" id="A0A2W1JP67"/>
<dbReference type="EMBL" id="PQWO01000030">
    <property type="protein sequence ID" value="PZD70687.1"/>
    <property type="molecule type" value="Genomic_DNA"/>
</dbReference>
<dbReference type="GO" id="GO:0006508">
    <property type="term" value="P:proteolysis"/>
    <property type="evidence" value="ECO:0007669"/>
    <property type="project" value="InterPro"/>
</dbReference>
<comment type="caution">
    <text evidence="3">The sequence shown here is derived from an EMBL/GenBank/DDBJ whole genome shotgun (WGS) entry which is preliminary data.</text>
</comment>
<dbReference type="GO" id="GO:0000270">
    <property type="term" value="P:peptidoglycan metabolic process"/>
    <property type="evidence" value="ECO:0007669"/>
    <property type="project" value="TreeGrafter"/>
</dbReference>
<dbReference type="GO" id="GO:0009002">
    <property type="term" value="F:serine-type D-Ala-D-Ala carboxypeptidase activity"/>
    <property type="evidence" value="ECO:0007669"/>
    <property type="project" value="UniProtKB-EC"/>
</dbReference>
<keyword evidence="3" id="KW-0121">Carboxypeptidase</keyword>
<comment type="similarity">
    <text evidence="1">Belongs to the peptidase S13 family.</text>
</comment>
<dbReference type="RefSeq" id="WP_110988767.1">
    <property type="nucleotide sequence ID" value="NZ_CAWNWM010000030.1"/>
</dbReference>
<gene>
    <name evidence="3" type="primary">dacB_3</name>
    <name evidence="3" type="ORF">C1752_10202</name>
</gene>
<dbReference type="InterPro" id="IPR012338">
    <property type="entry name" value="Beta-lactam/transpept-like"/>
</dbReference>
<evidence type="ECO:0000313" key="3">
    <source>
        <dbReference type="EMBL" id="PZD70687.1"/>
    </source>
</evidence>
<dbReference type="Gene3D" id="3.50.80.20">
    <property type="entry name" value="D-Ala-D-Ala carboxypeptidase C, peptidase S13"/>
    <property type="match status" value="1"/>
</dbReference>
<dbReference type="Proteomes" id="UP000248857">
    <property type="component" value="Unassembled WGS sequence"/>
</dbReference>
<reference evidence="3 4" key="1">
    <citation type="journal article" date="2018" name="Sci. Rep.">
        <title>A novel species of the marine cyanobacterium Acaryochloris with a unique pigment content and lifestyle.</title>
        <authorList>
            <person name="Partensky F."/>
            <person name="Six C."/>
            <person name="Ratin M."/>
            <person name="Garczarek L."/>
            <person name="Vaulot D."/>
            <person name="Probert I."/>
            <person name="Calteau A."/>
            <person name="Gourvil P."/>
            <person name="Marie D."/>
            <person name="Grebert T."/>
            <person name="Bouchier C."/>
            <person name="Le Panse S."/>
            <person name="Gachenot M."/>
            <person name="Rodriguez F."/>
            <person name="Garrido J.L."/>
        </authorList>
    </citation>
    <scope>NUCLEOTIDE SEQUENCE [LARGE SCALE GENOMIC DNA]</scope>
    <source>
        <strain evidence="3 4">RCC1774</strain>
    </source>
</reference>
<dbReference type="Gene3D" id="3.40.710.10">
    <property type="entry name" value="DD-peptidase/beta-lactamase superfamily"/>
    <property type="match status" value="1"/>
</dbReference>
<dbReference type="Pfam" id="PF02113">
    <property type="entry name" value="Peptidase_S13"/>
    <property type="match status" value="2"/>
</dbReference>
<dbReference type="PRINTS" id="PR00922">
    <property type="entry name" value="DADACBPTASE3"/>
</dbReference>
<dbReference type="InterPro" id="IPR000667">
    <property type="entry name" value="Peptidase_S13"/>
</dbReference>
<sequence>MLQLLSLGLLPLWLETANILQPPEIAIQQPLDLLMINHPDRGVETVIDDYLANLEQQGFSSQNQGIWLQTSDQLLAYHGADQPLSGASLTKVATTLAALKTWTLDHQFVTDVSVTGPIQQGVLQGDLIIHGGNDPLFVGGEAIGLGAVLNQLGIQQIAGNLVISGPFVMEFQSNPQQSGQLLLNGFNGQVLPGDPKYPKYNLSTAAVPLPKISLKGRIVAGSSQRKGQVIVQHRSLPMLEILKQLNVHSNNHVADQLAQLMGGSSVVVQKVAAEGIPAQEVLLINGSGLGQDNRVSPRAVAGLFQAIERHLQPQNLTVADLFPVAGRDFGTIKERNLPAAAVVKTGTLWNVSALAGVLPTRKYGPVWFTVINGGPSNTEGFRQAQDRFLQTLSQRWGRTDRSVWTAPTRTHQFGEPERNQVLKP</sequence>
<dbReference type="EC" id="3.4.16.4" evidence="3"/>
<dbReference type="OrthoDB" id="9802627at2"/>
<keyword evidence="4" id="KW-1185">Reference proteome</keyword>
<dbReference type="PANTHER" id="PTHR30023:SF0">
    <property type="entry name" value="PENICILLIN-SENSITIVE CARBOXYPEPTIDASE A"/>
    <property type="match status" value="1"/>
</dbReference>
<dbReference type="SUPFAM" id="SSF56601">
    <property type="entry name" value="beta-lactamase/transpeptidase-like"/>
    <property type="match status" value="1"/>
</dbReference>
<protein>
    <submittedName>
        <fullName evidence="3">D-alanyl-D-alanine carboxypeptidase DacB</fullName>
        <ecNumber evidence="3">3.4.16.4</ecNumber>
    </submittedName>
</protein>
<evidence type="ECO:0000256" key="1">
    <source>
        <dbReference type="ARBA" id="ARBA00006096"/>
    </source>
</evidence>
<accession>A0A2W1JP67</accession>
<proteinExistence type="inferred from homology"/>
<keyword evidence="2 3" id="KW-0378">Hydrolase</keyword>
<name>A0A2W1JP67_9CYAN</name>
<dbReference type="PANTHER" id="PTHR30023">
    <property type="entry name" value="D-ALANYL-D-ALANINE CARBOXYPEPTIDASE"/>
    <property type="match status" value="1"/>
</dbReference>
<keyword evidence="3" id="KW-0645">Protease</keyword>
<evidence type="ECO:0000256" key="2">
    <source>
        <dbReference type="ARBA" id="ARBA00022801"/>
    </source>
</evidence>